<keyword evidence="4" id="KW-0808">Transferase</keyword>
<dbReference type="InterPro" id="IPR004358">
    <property type="entry name" value="Sig_transdc_His_kin-like_C"/>
</dbReference>
<keyword evidence="10" id="KW-1185">Reference proteome</keyword>
<dbReference type="PROSITE" id="PS50109">
    <property type="entry name" value="HIS_KIN"/>
    <property type="match status" value="1"/>
</dbReference>
<evidence type="ECO:0000256" key="6">
    <source>
        <dbReference type="ARBA" id="ARBA00023136"/>
    </source>
</evidence>
<dbReference type="InterPro" id="IPR003661">
    <property type="entry name" value="HisK_dim/P_dom"/>
</dbReference>
<dbReference type="Gene3D" id="1.10.287.130">
    <property type="match status" value="1"/>
</dbReference>
<dbReference type="SUPFAM" id="SSF55785">
    <property type="entry name" value="PYP-like sensor domain (PAS domain)"/>
    <property type="match status" value="2"/>
</dbReference>
<name>A0ABP8QB89_9BACT</name>
<evidence type="ECO:0000256" key="7">
    <source>
        <dbReference type="SAM" id="Coils"/>
    </source>
</evidence>
<dbReference type="Pfam" id="PF00512">
    <property type="entry name" value="HisKA"/>
    <property type="match status" value="1"/>
</dbReference>
<dbReference type="InterPro" id="IPR035965">
    <property type="entry name" value="PAS-like_dom_sf"/>
</dbReference>
<dbReference type="Proteomes" id="UP001501243">
    <property type="component" value="Unassembled WGS sequence"/>
</dbReference>
<gene>
    <name evidence="9" type="ORF">GCM10023172_17510</name>
</gene>
<sequence length="677" mass="74101">MPAFTPTPAASLPAHFLPALLETSLSGVLYLTPRPDAAGEVVDFELTYLNPAAQRLLALPTPPGGQLRQQLPQLAAGLLAFYRGEGPGEFGWAAPAGHSPGPGRLAARRVGEGLLVSLSGPPKPDELPAGRLGEQHPPAYAEVIRQRAQLYHLLEQALAIICILDGPEHVFEFVNPPCQALVGGRPLLGRPIAEALPELAGQPYFDLLNHVYRTGEAYSATERLGQLDGRAGLEKRYYNFICQARRNARGEVDGVFVFAYDVSAQVATRQLVEQQNAELERRVHDRTQAAEQAQRTAEEQRQQLKQLFMQAPAAICVLGGAELIFELVNPLCQRAFPGRELLGRPLLEALPELRATPLASTLARVYATGEAFLGQEVPLRLAGTERDPSEPTYWALTFQARRNGDGRIDGLLVFAYEVTAQVRARQAQQAVQEHTQALADELQRTNEQLRKANADLDNFVHMASHDLKAPITNIEGLLHSLHQELRLPAAEADTAIVLRLMQDSVRRFQRTIHYLADMSKWQQAATEPARAVPLAELVASVRLDMAPLLQLSGGHIELAPDSCATITFPEKQLRSIVFNLLSNALKYRSPERPPHVRVRCTNDTGTEVVLEVSDNGLGLNPAQQAQIFGMFQRQHDHVEGSGVGLYLVKKVIDSAGGRVEVSSQPGVGSVFRIVLPQ</sequence>
<dbReference type="InterPro" id="IPR003594">
    <property type="entry name" value="HATPase_dom"/>
</dbReference>
<dbReference type="InterPro" id="IPR036890">
    <property type="entry name" value="HATPase_C_sf"/>
</dbReference>
<dbReference type="Gene3D" id="3.30.450.20">
    <property type="entry name" value="PAS domain"/>
    <property type="match status" value="2"/>
</dbReference>
<dbReference type="EC" id="2.7.13.3" evidence="2"/>
<dbReference type="Gene3D" id="3.30.565.10">
    <property type="entry name" value="Histidine kinase-like ATPase, C-terminal domain"/>
    <property type="match status" value="1"/>
</dbReference>
<keyword evidence="3" id="KW-0597">Phosphoprotein</keyword>
<dbReference type="PRINTS" id="PR00344">
    <property type="entry name" value="BCTRLSENSOR"/>
</dbReference>
<evidence type="ECO:0000256" key="3">
    <source>
        <dbReference type="ARBA" id="ARBA00022553"/>
    </source>
</evidence>
<dbReference type="InterPro" id="IPR000014">
    <property type="entry name" value="PAS"/>
</dbReference>
<protein>
    <recommendedName>
        <fullName evidence="2">histidine kinase</fullName>
        <ecNumber evidence="2">2.7.13.3</ecNumber>
    </recommendedName>
</protein>
<dbReference type="SUPFAM" id="SSF47384">
    <property type="entry name" value="Homodimeric domain of signal transducing histidine kinase"/>
    <property type="match status" value="1"/>
</dbReference>
<reference evidence="10" key="1">
    <citation type="journal article" date="2019" name="Int. J. Syst. Evol. Microbiol.">
        <title>The Global Catalogue of Microorganisms (GCM) 10K type strain sequencing project: providing services to taxonomists for standard genome sequencing and annotation.</title>
        <authorList>
            <consortium name="The Broad Institute Genomics Platform"/>
            <consortium name="The Broad Institute Genome Sequencing Center for Infectious Disease"/>
            <person name="Wu L."/>
            <person name="Ma J."/>
        </authorList>
    </citation>
    <scope>NUCLEOTIDE SEQUENCE [LARGE SCALE GENOMIC DNA]</scope>
    <source>
        <strain evidence="10">JCM 17841</strain>
    </source>
</reference>
<evidence type="ECO:0000313" key="9">
    <source>
        <dbReference type="EMBL" id="GAA4499202.1"/>
    </source>
</evidence>
<dbReference type="SMART" id="SM00388">
    <property type="entry name" value="HisKA"/>
    <property type="match status" value="1"/>
</dbReference>
<dbReference type="InterPro" id="IPR050351">
    <property type="entry name" value="BphY/WalK/GraS-like"/>
</dbReference>
<dbReference type="SMART" id="SM00387">
    <property type="entry name" value="HATPase_c"/>
    <property type="match status" value="1"/>
</dbReference>
<feature type="domain" description="Histidine kinase" evidence="8">
    <location>
        <begin position="462"/>
        <end position="677"/>
    </location>
</feature>
<evidence type="ECO:0000256" key="2">
    <source>
        <dbReference type="ARBA" id="ARBA00012438"/>
    </source>
</evidence>
<comment type="caution">
    <text evidence="9">The sequence shown here is derived from an EMBL/GenBank/DDBJ whole genome shotgun (WGS) entry which is preliminary data.</text>
</comment>
<evidence type="ECO:0000256" key="1">
    <source>
        <dbReference type="ARBA" id="ARBA00000085"/>
    </source>
</evidence>
<dbReference type="PANTHER" id="PTHR42878">
    <property type="entry name" value="TWO-COMPONENT HISTIDINE KINASE"/>
    <property type="match status" value="1"/>
</dbReference>
<organism evidence="9 10">
    <name type="scientific">Hymenobacter ginsengisoli</name>
    <dbReference type="NCBI Taxonomy" id="1051626"/>
    <lineage>
        <taxon>Bacteria</taxon>
        <taxon>Pseudomonadati</taxon>
        <taxon>Bacteroidota</taxon>
        <taxon>Cytophagia</taxon>
        <taxon>Cytophagales</taxon>
        <taxon>Hymenobacteraceae</taxon>
        <taxon>Hymenobacter</taxon>
    </lineage>
</organism>
<dbReference type="Pfam" id="PF08448">
    <property type="entry name" value="PAS_4"/>
    <property type="match status" value="2"/>
</dbReference>
<keyword evidence="7" id="KW-0175">Coiled coil</keyword>
<accession>A0ABP8QB89</accession>
<dbReference type="InterPro" id="IPR005467">
    <property type="entry name" value="His_kinase_dom"/>
</dbReference>
<dbReference type="PANTHER" id="PTHR42878:SF15">
    <property type="entry name" value="BACTERIOPHYTOCHROME"/>
    <property type="match status" value="1"/>
</dbReference>
<keyword evidence="5" id="KW-0418">Kinase</keyword>
<evidence type="ECO:0000256" key="4">
    <source>
        <dbReference type="ARBA" id="ARBA00022679"/>
    </source>
</evidence>
<comment type="catalytic activity">
    <reaction evidence="1">
        <text>ATP + protein L-histidine = ADP + protein N-phospho-L-histidine.</text>
        <dbReference type="EC" id="2.7.13.3"/>
    </reaction>
</comment>
<dbReference type="InterPro" id="IPR036097">
    <property type="entry name" value="HisK_dim/P_sf"/>
</dbReference>
<dbReference type="RefSeq" id="WP_208130580.1">
    <property type="nucleotide sequence ID" value="NZ_BAABGQ010000005.1"/>
</dbReference>
<evidence type="ECO:0000256" key="5">
    <source>
        <dbReference type="ARBA" id="ARBA00022777"/>
    </source>
</evidence>
<dbReference type="EMBL" id="BAABGQ010000005">
    <property type="protein sequence ID" value="GAA4499202.1"/>
    <property type="molecule type" value="Genomic_DNA"/>
</dbReference>
<dbReference type="SUPFAM" id="SSF55874">
    <property type="entry name" value="ATPase domain of HSP90 chaperone/DNA topoisomerase II/histidine kinase"/>
    <property type="match status" value="1"/>
</dbReference>
<dbReference type="CDD" id="cd00082">
    <property type="entry name" value="HisKA"/>
    <property type="match status" value="1"/>
</dbReference>
<dbReference type="Pfam" id="PF02518">
    <property type="entry name" value="HATPase_c"/>
    <property type="match status" value="1"/>
</dbReference>
<feature type="coiled-coil region" evidence="7">
    <location>
        <begin position="424"/>
        <end position="462"/>
    </location>
</feature>
<dbReference type="SMART" id="SM00091">
    <property type="entry name" value="PAS"/>
    <property type="match status" value="2"/>
</dbReference>
<keyword evidence="6" id="KW-0472">Membrane</keyword>
<feature type="coiled-coil region" evidence="7">
    <location>
        <begin position="276"/>
        <end position="310"/>
    </location>
</feature>
<dbReference type="InterPro" id="IPR013656">
    <property type="entry name" value="PAS_4"/>
</dbReference>
<evidence type="ECO:0000259" key="8">
    <source>
        <dbReference type="PROSITE" id="PS50109"/>
    </source>
</evidence>
<proteinExistence type="predicted"/>
<evidence type="ECO:0000313" key="10">
    <source>
        <dbReference type="Proteomes" id="UP001501243"/>
    </source>
</evidence>